<feature type="active site" description="Nucleophile" evidence="3">
    <location>
        <position position="148"/>
    </location>
</feature>
<dbReference type="InterPro" id="IPR012341">
    <property type="entry name" value="6hp_glycosidase-like_sf"/>
</dbReference>
<keyword evidence="7" id="KW-1185">Reference proteome</keyword>
<keyword evidence="1 5" id="KW-0378">Hydrolase</keyword>
<protein>
    <submittedName>
        <fullName evidence="5">Glucuronyl hydrolase</fullName>
    </submittedName>
    <submittedName>
        <fullName evidence="6">Rhamnogalacturonyl hydrolase YesR</fullName>
    </submittedName>
</protein>
<feature type="binding site" evidence="4">
    <location>
        <position position="148"/>
    </location>
    <ligand>
        <name>substrate</name>
    </ligand>
</feature>
<evidence type="ECO:0000313" key="6">
    <source>
        <dbReference type="EMBL" id="SDJ26985.1"/>
    </source>
</evidence>
<organism evidence="5 8">
    <name type="scientific">Flavobacterium glycines</name>
    <dbReference type="NCBI Taxonomy" id="551990"/>
    <lineage>
        <taxon>Bacteria</taxon>
        <taxon>Pseudomonadati</taxon>
        <taxon>Bacteroidota</taxon>
        <taxon>Flavobacteriia</taxon>
        <taxon>Flavobacteriales</taxon>
        <taxon>Flavobacteriaceae</taxon>
        <taxon>Flavobacterium</taxon>
    </lineage>
</organism>
<evidence type="ECO:0000313" key="7">
    <source>
        <dbReference type="Proteomes" id="UP000182367"/>
    </source>
</evidence>
<dbReference type="GO" id="GO:0052757">
    <property type="term" value="F:chondroitin hydrolase activity"/>
    <property type="evidence" value="ECO:0007669"/>
    <property type="project" value="TreeGrafter"/>
</dbReference>
<dbReference type="InterPro" id="IPR010905">
    <property type="entry name" value="Glyco_hydro_88"/>
</dbReference>
<dbReference type="Gene3D" id="1.50.10.10">
    <property type="match status" value="1"/>
</dbReference>
<dbReference type="EMBL" id="BJVF01000002">
    <property type="protein sequence ID" value="GEL11145.1"/>
    <property type="molecule type" value="Genomic_DNA"/>
</dbReference>
<dbReference type="Pfam" id="PF07470">
    <property type="entry name" value="Glyco_hydro_88"/>
    <property type="match status" value="1"/>
</dbReference>
<comment type="caution">
    <text evidence="5">The sequence shown here is derived from an EMBL/GenBank/DDBJ whole genome shotgun (WGS) entry which is preliminary data.</text>
</comment>
<evidence type="ECO:0000256" key="4">
    <source>
        <dbReference type="PIRSR" id="PIRSR610905-2"/>
    </source>
</evidence>
<dbReference type="EMBL" id="FNEO01000002">
    <property type="protein sequence ID" value="SDJ26985.1"/>
    <property type="molecule type" value="Genomic_DNA"/>
</dbReference>
<evidence type="ECO:0000256" key="3">
    <source>
        <dbReference type="PIRSR" id="PIRSR610905-1"/>
    </source>
</evidence>
<feature type="active site" description="Proton donor" evidence="3">
    <location>
        <position position="204"/>
    </location>
</feature>
<comment type="similarity">
    <text evidence="2">Belongs to the glycosyl hydrolase 88 family.</text>
</comment>
<evidence type="ECO:0000313" key="5">
    <source>
        <dbReference type="EMBL" id="GEL11145.1"/>
    </source>
</evidence>
<evidence type="ECO:0000313" key="8">
    <source>
        <dbReference type="Proteomes" id="UP000321579"/>
    </source>
</evidence>
<feature type="binding site" evidence="4">
    <location>
        <position position="264"/>
    </location>
    <ligand>
        <name>substrate</name>
    </ligand>
</feature>
<dbReference type="PANTHER" id="PTHR36845">
    <property type="entry name" value="HYDROLASE, PUTATIVE (AFU_ORTHOLOGUE AFUA_7G05090)-RELATED"/>
    <property type="match status" value="1"/>
</dbReference>
<evidence type="ECO:0000256" key="1">
    <source>
        <dbReference type="ARBA" id="ARBA00022801"/>
    </source>
</evidence>
<dbReference type="Proteomes" id="UP000321579">
    <property type="component" value="Unassembled WGS sequence"/>
</dbReference>
<dbReference type="InterPro" id="IPR052369">
    <property type="entry name" value="UG_Glycosaminoglycan_Hydrolase"/>
</dbReference>
<dbReference type="AlphaFoldDB" id="A0A511CER6"/>
<dbReference type="GO" id="GO:0000272">
    <property type="term" value="P:polysaccharide catabolic process"/>
    <property type="evidence" value="ECO:0007669"/>
    <property type="project" value="TreeGrafter"/>
</dbReference>
<dbReference type="SUPFAM" id="SSF48208">
    <property type="entry name" value="Six-hairpin glycosidases"/>
    <property type="match status" value="1"/>
</dbReference>
<reference evidence="5 8" key="2">
    <citation type="submission" date="2019-07" db="EMBL/GenBank/DDBJ databases">
        <title>Whole genome shotgun sequence of Flavobacterium glycines NBRC 105008.</title>
        <authorList>
            <person name="Hosoyama A."/>
            <person name="Uohara A."/>
            <person name="Ohji S."/>
            <person name="Ichikawa N."/>
        </authorList>
    </citation>
    <scope>NUCLEOTIDE SEQUENCE [LARGE SCALE GENOMIC DNA]</scope>
    <source>
        <strain evidence="5 8">NBRC 105008</strain>
    </source>
</reference>
<feature type="binding site" evidence="4">
    <location>
        <position position="280"/>
    </location>
    <ligand>
        <name>substrate</name>
    </ligand>
</feature>
<dbReference type="InterPro" id="IPR008928">
    <property type="entry name" value="6-hairpin_glycosidase_sf"/>
</dbReference>
<gene>
    <name evidence="5" type="ORF">FGL01_18840</name>
    <name evidence="6" type="ORF">SAMN05192550_1772</name>
</gene>
<proteinExistence type="inferred from homology"/>
<accession>A0A511CER6</accession>
<sequence length="435" mass="49758">MIEFEIVFSTSSLTSLYQNIENKQTINVKMKIMKKTFSLFLAISAITFSSFAQPNQNDESFKWFKKATEVINYQLNQATKTYLPGKNPRSINPDGTVKLAGLTDWTTGFFPGSLWYGYELTGNKKLAQEAKKFTLALDSIRNIKTTHDLGFMLFCSYGNAYRITNDAIYLPALRDGAANLAARFNPKIGVIRSWDWLHYPVIIDNMMNLEYLYWSANEFNKPEYVHIANTHALTTMKNHFRKDYSSYHLVDYNPETGKVLRKMTHQGVTDDSAWARGQAWGLYGYTMCYANTKNPKFLQQAEHIASFIMNHPRMPKDKVPVWDFDVHNAMDTAERAPRDASAAAVIASALLDLSTQVKDGKKYVDYAEDILQSLSSDAYLAKPDENSYFLLKHSVGAFLYNSEIDTPLDYADYYYLEALKRYADIKKIDSSITIR</sequence>
<evidence type="ECO:0000256" key="2">
    <source>
        <dbReference type="ARBA" id="ARBA00038358"/>
    </source>
</evidence>
<feature type="binding site" evidence="4">
    <location>
        <position position="204"/>
    </location>
    <ligand>
        <name>substrate</name>
    </ligand>
</feature>
<dbReference type="Proteomes" id="UP000182367">
    <property type="component" value="Unassembled WGS sequence"/>
</dbReference>
<name>A0A511CER6_9FLAO</name>
<dbReference type="PANTHER" id="PTHR36845:SF1">
    <property type="entry name" value="HYDROLASE, PUTATIVE (AFU_ORTHOLOGUE AFUA_7G05090)-RELATED"/>
    <property type="match status" value="1"/>
</dbReference>
<feature type="binding site" evidence="4">
    <location>
        <position position="276"/>
    </location>
    <ligand>
        <name>substrate</name>
    </ligand>
</feature>
<reference evidence="6 7" key="1">
    <citation type="submission" date="2016-10" db="EMBL/GenBank/DDBJ databases">
        <authorList>
            <person name="Varghese N."/>
            <person name="Submissions S."/>
        </authorList>
    </citation>
    <scope>NUCLEOTIDE SEQUENCE [LARGE SCALE GENOMIC DNA]</scope>
    <source>
        <strain evidence="6 7">Gm-149</strain>
    </source>
</reference>